<dbReference type="PANTHER" id="PTHR28153">
    <property type="entry name" value="PROTEIN, PUTATIVE-RELATED"/>
    <property type="match status" value="1"/>
</dbReference>
<name>G3AQW1_SPAPN</name>
<keyword evidence="2" id="KW-1185">Reference proteome</keyword>
<dbReference type="STRING" id="619300.G3AQW1"/>
<reference evidence="1 2" key="1">
    <citation type="journal article" date="2011" name="Proc. Natl. Acad. Sci. U.S.A.">
        <title>Comparative genomics of xylose-fermenting fungi for enhanced biofuel production.</title>
        <authorList>
            <person name="Wohlbach D.J."/>
            <person name="Kuo A."/>
            <person name="Sato T.K."/>
            <person name="Potts K.M."/>
            <person name="Salamov A.A."/>
            <person name="LaButti K.M."/>
            <person name="Sun H."/>
            <person name="Clum A."/>
            <person name="Pangilinan J.L."/>
            <person name="Lindquist E.A."/>
            <person name="Lucas S."/>
            <person name="Lapidus A."/>
            <person name="Jin M."/>
            <person name="Gunawan C."/>
            <person name="Balan V."/>
            <person name="Dale B.E."/>
            <person name="Jeffries T.W."/>
            <person name="Zinkel R."/>
            <person name="Barry K.W."/>
            <person name="Grigoriev I.V."/>
            <person name="Gasch A.P."/>
        </authorList>
    </citation>
    <scope>NUCLEOTIDE SEQUENCE [LARGE SCALE GENOMIC DNA]</scope>
    <source>
        <strain evidence="2">NRRL Y-27907 / 11-Y1</strain>
    </source>
</reference>
<feature type="non-terminal residue" evidence="1">
    <location>
        <position position="306"/>
    </location>
</feature>
<dbReference type="Pfam" id="PF09804">
    <property type="entry name" value="DENND11"/>
    <property type="match status" value="1"/>
</dbReference>
<dbReference type="Proteomes" id="UP000000709">
    <property type="component" value="Unassembled WGS sequence"/>
</dbReference>
<dbReference type="InterPro" id="IPR018626">
    <property type="entry name" value="LCHN/Anr2"/>
</dbReference>
<sequence length="306" mass="35212">MSYTPSNVVSIFLTEFHPRNGYKLVWSRSTIPDFDFTGLDYKSMPSGVHEYGKSTVLISHTSQDKLYYGICKFRQHLIGEDTHDRNNIKIYSLGIICQPSESLFKPNEFINNGWEFIGDLDHELLKYLQEQKYEDFAVFEKLFESLCKPSSNLLPLPNAKPVDVTNHPLTKLPQLFKTFGPLVFVLYKQALLRKRILIFNQHHIFHDDEDLLPNEDSDLLLNLSTFCYLVSLVSIIPQDIEIASQTYSQPIYSIGLNDLTGDLVKIDNYIGTTNDDILIENKVYDIGVMIDDKVTIFPMDDKNNII</sequence>
<dbReference type="PANTHER" id="PTHR28153:SF1">
    <property type="entry name" value="DUF4484 DOMAIN-CONTAINING PROTEIN"/>
    <property type="match status" value="1"/>
</dbReference>
<dbReference type="OMA" id="ELAQCHA"/>
<dbReference type="EMBL" id="GL996503">
    <property type="protein sequence ID" value="EGW31190.1"/>
    <property type="molecule type" value="Genomic_DNA"/>
</dbReference>
<dbReference type="KEGG" id="spaa:SPAPADRAFT_61761"/>
<organism evidence="2">
    <name type="scientific">Spathaspora passalidarum (strain NRRL Y-27907 / 11-Y1)</name>
    <dbReference type="NCBI Taxonomy" id="619300"/>
    <lineage>
        <taxon>Eukaryota</taxon>
        <taxon>Fungi</taxon>
        <taxon>Dikarya</taxon>
        <taxon>Ascomycota</taxon>
        <taxon>Saccharomycotina</taxon>
        <taxon>Pichiomycetes</taxon>
        <taxon>Debaryomycetaceae</taxon>
        <taxon>Spathaspora</taxon>
    </lineage>
</organism>
<dbReference type="GeneID" id="18874037"/>
<dbReference type="RefSeq" id="XP_007375968.1">
    <property type="nucleotide sequence ID" value="XM_007375906.1"/>
</dbReference>
<evidence type="ECO:0000313" key="2">
    <source>
        <dbReference type="Proteomes" id="UP000000709"/>
    </source>
</evidence>
<dbReference type="AlphaFoldDB" id="G3AQW1"/>
<dbReference type="InterPro" id="IPR053056">
    <property type="entry name" value="Lipid_Metab_Assoc_Protein"/>
</dbReference>
<dbReference type="OrthoDB" id="2152680at2759"/>
<evidence type="ECO:0000313" key="1">
    <source>
        <dbReference type="EMBL" id="EGW31190.1"/>
    </source>
</evidence>
<evidence type="ECO:0008006" key="3">
    <source>
        <dbReference type="Google" id="ProtNLM"/>
    </source>
</evidence>
<dbReference type="InParanoid" id="G3AQW1"/>
<protein>
    <recommendedName>
        <fullName evidence="3">DUF4484 domain-containing protein</fullName>
    </recommendedName>
</protein>
<gene>
    <name evidence="1" type="ORF">SPAPADRAFT_61761</name>
</gene>
<dbReference type="eggNOG" id="KOG4704">
    <property type="taxonomic scope" value="Eukaryota"/>
</dbReference>
<proteinExistence type="predicted"/>
<dbReference type="FunCoup" id="G3AQW1">
    <property type="interactions" value="32"/>
</dbReference>
<dbReference type="GO" id="GO:0005811">
    <property type="term" value="C:lipid droplet"/>
    <property type="evidence" value="ECO:0007669"/>
    <property type="project" value="TreeGrafter"/>
</dbReference>
<dbReference type="HOGENOM" id="CLU_910773_0_0_1"/>
<accession>G3AQW1</accession>